<gene>
    <name evidence="2" type="ORF">CROQUDRAFT_42858</name>
</gene>
<dbReference type="GO" id="GO:0005829">
    <property type="term" value="C:cytosol"/>
    <property type="evidence" value="ECO:0007669"/>
    <property type="project" value="TreeGrafter"/>
</dbReference>
<dbReference type="Pfam" id="PF00117">
    <property type="entry name" value="GATase"/>
    <property type="match status" value="1"/>
</dbReference>
<keyword evidence="3" id="KW-1185">Reference proteome</keyword>
<comment type="caution">
    <text evidence="2">The sequence shown here is derived from an EMBL/GenBank/DDBJ whole genome shotgun (WGS) entry which is preliminary data.</text>
</comment>
<dbReference type="EMBL" id="MU167248">
    <property type="protein sequence ID" value="KAG0147427.1"/>
    <property type="molecule type" value="Genomic_DNA"/>
</dbReference>
<evidence type="ECO:0000259" key="1">
    <source>
        <dbReference type="Pfam" id="PF00117"/>
    </source>
</evidence>
<organism evidence="2 3">
    <name type="scientific">Cronartium quercuum f. sp. fusiforme G11</name>
    <dbReference type="NCBI Taxonomy" id="708437"/>
    <lineage>
        <taxon>Eukaryota</taxon>
        <taxon>Fungi</taxon>
        <taxon>Dikarya</taxon>
        <taxon>Basidiomycota</taxon>
        <taxon>Pucciniomycotina</taxon>
        <taxon>Pucciniomycetes</taxon>
        <taxon>Pucciniales</taxon>
        <taxon>Coleosporiaceae</taxon>
        <taxon>Cronartium</taxon>
    </lineage>
</organism>
<dbReference type="Gene3D" id="3.40.50.880">
    <property type="match status" value="1"/>
</dbReference>
<evidence type="ECO:0000313" key="2">
    <source>
        <dbReference type="EMBL" id="KAG0147427.1"/>
    </source>
</evidence>
<name>A0A9P6TCK9_9BASI</name>
<dbReference type="GO" id="GO:0005634">
    <property type="term" value="C:nucleus"/>
    <property type="evidence" value="ECO:0007669"/>
    <property type="project" value="TreeGrafter"/>
</dbReference>
<reference evidence="2" key="1">
    <citation type="submission" date="2013-11" db="EMBL/GenBank/DDBJ databases">
        <title>Genome sequence of the fusiform rust pathogen reveals effectors for host alternation and coevolution with pine.</title>
        <authorList>
            <consortium name="DOE Joint Genome Institute"/>
            <person name="Smith K."/>
            <person name="Pendleton A."/>
            <person name="Kubisiak T."/>
            <person name="Anderson C."/>
            <person name="Salamov A."/>
            <person name="Aerts A."/>
            <person name="Riley R."/>
            <person name="Clum A."/>
            <person name="Lindquist E."/>
            <person name="Ence D."/>
            <person name="Campbell M."/>
            <person name="Kronenberg Z."/>
            <person name="Feau N."/>
            <person name="Dhillon B."/>
            <person name="Hamelin R."/>
            <person name="Burleigh J."/>
            <person name="Smith J."/>
            <person name="Yandell M."/>
            <person name="Nelson C."/>
            <person name="Grigoriev I."/>
            <person name="Davis J."/>
        </authorList>
    </citation>
    <scope>NUCLEOTIDE SEQUENCE</scope>
    <source>
        <strain evidence="2">G11</strain>
    </source>
</reference>
<dbReference type="Proteomes" id="UP000886653">
    <property type="component" value="Unassembled WGS sequence"/>
</dbReference>
<dbReference type="OrthoDB" id="92161at2759"/>
<accession>A0A9P6TCK9</accession>
<dbReference type="InterPro" id="IPR044992">
    <property type="entry name" value="ChyE-like"/>
</dbReference>
<dbReference type="SUPFAM" id="SSF52317">
    <property type="entry name" value="Class I glutamine amidotransferase-like"/>
    <property type="match status" value="1"/>
</dbReference>
<sequence>MLQSLITSNGLTECSKDEVFPTGFPTIIILSAYSFPPSTVTKHGSFHQIFCELFRNALSIQSPTSSTSLRVMSFDILSNEYPTEDHLNSSNGLLVTGSTASAFDDIPWITSLKDFCSQMPESFPHLKLFGICFGHQIVSRAFGSLVEKNPLGWEIGVPHIKLSDVGKRVMDINNNGEIRLQQFHRDAVTTIPDCFDSIGSTSSCPIQGMLRYASHVSPNRTEEELTDIQILTFQGHPEFHPEIAVSCIDSYVQSGTFDVKLGEKLKEQVRMDDDGIRIGSLILKIIGTIW</sequence>
<feature type="domain" description="Glutamine amidotransferase" evidence="1">
    <location>
        <begin position="126"/>
        <end position="210"/>
    </location>
</feature>
<evidence type="ECO:0000313" key="3">
    <source>
        <dbReference type="Proteomes" id="UP000886653"/>
    </source>
</evidence>
<dbReference type="PANTHER" id="PTHR42695:SF5">
    <property type="entry name" value="GLUTAMINE AMIDOTRANSFERASE YLR126C-RELATED"/>
    <property type="match status" value="1"/>
</dbReference>
<dbReference type="InterPro" id="IPR029062">
    <property type="entry name" value="Class_I_gatase-like"/>
</dbReference>
<dbReference type="CDD" id="cd01741">
    <property type="entry name" value="GATase1_1"/>
    <property type="match status" value="1"/>
</dbReference>
<dbReference type="AlphaFoldDB" id="A0A9P6TCK9"/>
<dbReference type="PROSITE" id="PS51273">
    <property type="entry name" value="GATASE_TYPE_1"/>
    <property type="match status" value="1"/>
</dbReference>
<proteinExistence type="predicted"/>
<protein>
    <recommendedName>
        <fullName evidence="1">Glutamine amidotransferase domain-containing protein</fullName>
    </recommendedName>
</protein>
<dbReference type="PANTHER" id="PTHR42695">
    <property type="entry name" value="GLUTAMINE AMIDOTRANSFERASE YLR126C-RELATED"/>
    <property type="match status" value="1"/>
</dbReference>
<dbReference type="InterPro" id="IPR017926">
    <property type="entry name" value="GATASE"/>
</dbReference>